<dbReference type="RefSeq" id="WP_110447600.1">
    <property type="nucleotide sequence ID" value="NZ_CP132381.1"/>
</dbReference>
<gene>
    <name evidence="1" type="ORF">DKK78_04885</name>
</gene>
<accession>A0A2V4DNK0</accession>
<dbReference type="OrthoDB" id="7093890at2"/>
<reference evidence="1 2" key="1">
    <citation type="submission" date="2018-05" db="EMBL/GenBank/DDBJ databases">
        <title>Reference genomes for bee gut microbiota database.</title>
        <authorList>
            <person name="Ellegaard K.M."/>
        </authorList>
    </citation>
    <scope>NUCLEOTIDE SEQUENCE [LARGE SCALE GENOMIC DNA]</scope>
    <source>
        <strain evidence="1 2">ESL0172</strain>
    </source>
</reference>
<keyword evidence="2" id="KW-1185">Reference proteome</keyword>
<sequence>MVKNNRELMEQVILDCFTGLHDLEPSMPERICHYILYGKDPMVLDDLNKLTKSNTSNEYDKQVYSLLGCPSFVLFAYFDDSNKPQQNKIIQK</sequence>
<protein>
    <submittedName>
        <fullName evidence="1">Uncharacterized protein</fullName>
    </submittedName>
</protein>
<evidence type="ECO:0000313" key="2">
    <source>
        <dbReference type="Proteomes" id="UP000247673"/>
    </source>
</evidence>
<name>A0A2V4DNK0_9GAMM</name>
<evidence type="ECO:0000313" key="1">
    <source>
        <dbReference type="EMBL" id="PXY91660.1"/>
    </source>
</evidence>
<dbReference type="AlphaFoldDB" id="A0A2V4DNK0"/>
<dbReference type="Proteomes" id="UP000247673">
    <property type="component" value="Unassembled WGS sequence"/>
</dbReference>
<comment type="caution">
    <text evidence="1">The sequence shown here is derived from an EMBL/GenBank/DDBJ whole genome shotgun (WGS) entry which is preliminary data.</text>
</comment>
<organism evidence="1 2">
    <name type="scientific">Gilliamella apis</name>
    <dbReference type="NCBI Taxonomy" id="1970738"/>
    <lineage>
        <taxon>Bacteria</taxon>
        <taxon>Pseudomonadati</taxon>
        <taxon>Pseudomonadota</taxon>
        <taxon>Gammaproteobacteria</taxon>
        <taxon>Orbales</taxon>
        <taxon>Orbaceae</taxon>
        <taxon>Gilliamella</taxon>
    </lineage>
</organism>
<proteinExistence type="predicted"/>
<dbReference type="EMBL" id="QGLO01000004">
    <property type="protein sequence ID" value="PXY91660.1"/>
    <property type="molecule type" value="Genomic_DNA"/>
</dbReference>